<reference evidence="5 6" key="1">
    <citation type="submission" date="2018-01" db="EMBL/GenBank/DDBJ databases">
        <authorList>
            <person name="Clerissi C."/>
        </authorList>
    </citation>
    <scope>NUCLEOTIDE SEQUENCE [LARGE SCALE GENOMIC DNA]</scope>
    <source>
        <strain evidence="3">Cupriavidus taiwanensis STM 6082</strain>
        <strain evidence="4">Cupriavidus taiwanensis STM 6160</strain>
    </source>
</reference>
<dbReference type="AlphaFoldDB" id="A0A375H556"/>
<sequence>MRRLLPHGLAEDKGQTYSMAQQDSAPAAAASPRDPRIDARTRRGRLQMLMLLLVCASPVIASYFTYYVIKPRGGATNYGALVDPQRPMPPVRVTDEQGQAVPLEQFRGKWLLVSADASACDEACARKLFTIRQIRAGQGQDRLRIVPVWLVTDDGNIDERLVAAYNEPYAGVRFLRIDRQAAQQWLPAEPGKRAEDTLFLVDPLGNLMMRFPQDPDPKKMSGDLKKLLKVSRIG</sequence>
<dbReference type="EMBL" id="OFTC01000028">
    <property type="protein sequence ID" value="SOZ36818.1"/>
    <property type="molecule type" value="Genomic_DNA"/>
</dbReference>
<feature type="transmembrane region" description="Helical" evidence="2">
    <location>
        <begin position="49"/>
        <end position="69"/>
    </location>
</feature>
<name>A0A375H556_9BURK</name>
<dbReference type="Gene3D" id="3.40.30.10">
    <property type="entry name" value="Glutaredoxin"/>
    <property type="match status" value="1"/>
</dbReference>
<evidence type="ECO:0000313" key="5">
    <source>
        <dbReference type="Proteomes" id="UP000255168"/>
    </source>
</evidence>
<organism evidence="4 5">
    <name type="scientific">Cupriavidus neocaledonicus</name>
    <dbReference type="NCBI Taxonomy" id="1040979"/>
    <lineage>
        <taxon>Bacteria</taxon>
        <taxon>Pseudomonadati</taxon>
        <taxon>Pseudomonadota</taxon>
        <taxon>Betaproteobacteria</taxon>
        <taxon>Burkholderiales</taxon>
        <taxon>Burkholderiaceae</taxon>
        <taxon>Cupriavidus</taxon>
    </lineage>
</organism>
<evidence type="ECO:0000256" key="2">
    <source>
        <dbReference type="SAM" id="Phobius"/>
    </source>
</evidence>
<keyword evidence="2" id="KW-0812">Transmembrane</keyword>
<keyword evidence="2" id="KW-0472">Membrane</keyword>
<protein>
    <recommendedName>
        <fullName evidence="7">Cytochrome C oxidase subunit I</fullName>
    </recommendedName>
</protein>
<keyword evidence="6" id="KW-1185">Reference proteome</keyword>
<evidence type="ECO:0008006" key="7">
    <source>
        <dbReference type="Google" id="ProtNLM"/>
    </source>
</evidence>
<evidence type="ECO:0000313" key="3">
    <source>
        <dbReference type="EMBL" id="SOZ36818.1"/>
    </source>
</evidence>
<dbReference type="InterPro" id="IPR036249">
    <property type="entry name" value="Thioredoxin-like_sf"/>
</dbReference>
<keyword evidence="2" id="KW-1133">Transmembrane helix</keyword>
<gene>
    <name evidence="3" type="ORF">CBM2605_A60062</name>
    <name evidence="4" type="ORF">CBM2607_10334</name>
</gene>
<evidence type="ECO:0000313" key="4">
    <source>
        <dbReference type="EMBL" id="SPD45397.1"/>
    </source>
</evidence>
<proteinExistence type="predicted"/>
<accession>A0A375H556</accession>
<feature type="compositionally biased region" description="Low complexity" evidence="1">
    <location>
        <begin position="20"/>
        <end position="32"/>
    </location>
</feature>
<dbReference type="EMBL" id="LT984806">
    <property type="protein sequence ID" value="SPD45397.1"/>
    <property type="molecule type" value="Genomic_DNA"/>
</dbReference>
<dbReference type="Proteomes" id="UP000255168">
    <property type="component" value="Chromosome I"/>
</dbReference>
<dbReference type="SUPFAM" id="SSF52833">
    <property type="entry name" value="Thioredoxin-like"/>
    <property type="match status" value="1"/>
</dbReference>
<dbReference type="Proteomes" id="UP000256710">
    <property type="component" value="Unassembled WGS sequence"/>
</dbReference>
<evidence type="ECO:0000313" key="6">
    <source>
        <dbReference type="Proteomes" id="UP000256710"/>
    </source>
</evidence>
<feature type="region of interest" description="Disordered" evidence="1">
    <location>
        <begin position="12"/>
        <end position="36"/>
    </location>
</feature>
<evidence type="ECO:0000256" key="1">
    <source>
        <dbReference type="SAM" id="MobiDB-lite"/>
    </source>
</evidence>